<comment type="similarity">
    <text evidence="1 4">Belongs to the glycosyl hydrolase 28 family.</text>
</comment>
<feature type="region of interest" description="Disordered" evidence="5">
    <location>
        <begin position="1039"/>
        <end position="1081"/>
    </location>
</feature>
<dbReference type="GO" id="GO:0004672">
    <property type="term" value="F:protein kinase activity"/>
    <property type="evidence" value="ECO:0007669"/>
    <property type="project" value="InterPro"/>
</dbReference>
<evidence type="ECO:0000313" key="8">
    <source>
        <dbReference type="Proteomes" id="UP000887561"/>
    </source>
</evidence>
<evidence type="ECO:0000256" key="4">
    <source>
        <dbReference type="RuleBase" id="RU361169"/>
    </source>
</evidence>
<dbReference type="InterPro" id="IPR011050">
    <property type="entry name" value="Pectin_lyase_fold/virulence"/>
</dbReference>
<dbReference type="InterPro" id="IPR013783">
    <property type="entry name" value="Ig-like_fold"/>
</dbReference>
<dbReference type="GO" id="GO:0004650">
    <property type="term" value="F:polygalacturonase activity"/>
    <property type="evidence" value="ECO:0007669"/>
    <property type="project" value="InterPro"/>
</dbReference>
<dbReference type="InterPro" id="IPR012334">
    <property type="entry name" value="Pectin_lyas_fold"/>
</dbReference>
<feature type="compositionally biased region" description="Polar residues" evidence="5">
    <location>
        <begin position="1067"/>
        <end position="1076"/>
    </location>
</feature>
<dbReference type="SUPFAM" id="SSF51126">
    <property type="entry name" value="Pectin lyase-like"/>
    <property type="match status" value="2"/>
</dbReference>
<dbReference type="Gene3D" id="2.160.20.10">
    <property type="entry name" value="Single-stranded right-handed beta-helix, Pectin lyase-like"/>
    <property type="match status" value="2"/>
</dbReference>
<dbReference type="SUPFAM" id="SSF49265">
    <property type="entry name" value="Fibronectin type III"/>
    <property type="match status" value="2"/>
</dbReference>
<evidence type="ECO:0000256" key="1">
    <source>
        <dbReference type="ARBA" id="ARBA00008834"/>
    </source>
</evidence>
<dbReference type="GO" id="GO:0005975">
    <property type="term" value="P:carbohydrate metabolic process"/>
    <property type="evidence" value="ECO:0007669"/>
    <property type="project" value="InterPro"/>
</dbReference>
<dbReference type="PROSITE" id="PS50011">
    <property type="entry name" value="PROTEIN_KINASE_DOM"/>
    <property type="match status" value="1"/>
</dbReference>
<keyword evidence="2 4" id="KW-0378">Hydrolase</keyword>
<dbReference type="Gene3D" id="2.60.40.10">
    <property type="entry name" value="Immunoglobulins"/>
    <property type="match status" value="2"/>
</dbReference>
<dbReference type="InterPro" id="IPR003961">
    <property type="entry name" value="FN3_dom"/>
</dbReference>
<keyword evidence="3 4" id="KW-0326">Glycosidase</keyword>
<keyword evidence="8" id="KW-1185">Reference proteome</keyword>
<dbReference type="PROSITE" id="PS50853">
    <property type="entry name" value="FN3"/>
    <property type="match status" value="1"/>
</dbReference>
<dbReference type="SUPFAM" id="SSF56112">
    <property type="entry name" value="Protein kinase-like (PK-like)"/>
    <property type="match status" value="1"/>
</dbReference>
<feature type="compositionally biased region" description="Basic and acidic residues" evidence="5">
    <location>
        <begin position="1042"/>
        <end position="1065"/>
    </location>
</feature>
<dbReference type="InterPro" id="IPR000719">
    <property type="entry name" value="Prot_kinase_dom"/>
</dbReference>
<dbReference type="InterPro" id="IPR036116">
    <property type="entry name" value="FN3_sf"/>
</dbReference>
<dbReference type="InterPro" id="IPR011009">
    <property type="entry name" value="Kinase-like_dom_sf"/>
</dbReference>
<feature type="region of interest" description="Disordered" evidence="5">
    <location>
        <begin position="1395"/>
        <end position="1441"/>
    </location>
</feature>
<evidence type="ECO:0000256" key="3">
    <source>
        <dbReference type="ARBA" id="ARBA00023295"/>
    </source>
</evidence>
<evidence type="ECO:0000259" key="6">
    <source>
        <dbReference type="PROSITE" id="PS50011"/>
    </source>
</evidence>
<evidence type="ECO:0000256" key="5">
    <source>
        <dbReference type="SAM" id="MobiDB-lite"/>
    </source>
</evidence>
<evidence type="ECO:0000256" key="2">
    <source>
        <dbReference type="ARBA" id="ARBA00022801"/>
    </source>
</evidence>
<dbReference type="Pfam" id="PF00041">
    <property type="entry name" value="fn3"/>
    <property type="match status" value="1"/>
</dbReference>
<dbReference type="InterPro" id="IPR006626">
    <property type="entry name" value="PbH1"/>
</dbReference>
<reference evidence="9" key="1">
    <citation type="submission" date="2022-11" db="UniProtKB">
        <authorList>
            <consortium name="WormBaseParasite"/>
        </authorList>
    </citation>
    <scope>IDENTIFICATION</scope>
</reference>
<evidence type="ECO:0000313" key="9">
    <source>
        <dbReference type="WBParaSite" id="scaffold918_cov261.g2083"/>
    </source>
</evidence>
<dbReference type="SMART" id="SM00060">
    <property type="entry name" value="FN3"/>
    <property type="match status" value="2"/>
</dbReference>
<organism evidence="8 9">
    <name type="scientific">Meloidogyne javanica</name>
    <name type="common">Root-knot nematode worm</name>
    <dbReference type="NCBI Taxonomy" id="6303"/>
    <lineage>
        <taxon>Eukaryota</taxon>
        <taxon>Metazoa</taxon>
        <taxon>Ecdysozoa</taxon>
        <taxon>Nematoda</taxon>
        <taxon>Chromadorea</taxon>
        <taxon>Rhabditida</taxon>
        <taxon>Tylenchina</taxon>
        <taxon>Tylenchomorpha</taxon>
        <taxon>Tylenchoidea</taxon>
        <taxon>Meloidogynidae</taxon>
        <taxon>Meloidogyninae</taxon>
        <taxon>Meloidogyne</taxon>
        <taxon>Meloidogyne incognita group</taxon>
    </lineage>
</organism>
<dbReference type="SMART" id="SM00220">
    <property type="entry name" value="S_TKc"/>
    <property type="match status" value="1"/>
</dbReference>
<dbReference type="Proteomes" id="UP000887561">
    <property type="component" value="Unplaced"/>
</dbReference>
<name>A0A915NDD2_MELJA</name>
<dbReference type="PANTHER" id="PTHR31339:SF9">
    <property type="entry name" value="PLASMIN AND FIBRONECTIN-BINDING PROTEIN A"/>
    <property type="match status" value="1"/>
</dbReference>
<sequence length="1441" mass="156077">MGGKKIGSAKANSAVNTLSGPYIQNFYKNDLNNFHTKIFFTTYLVTGLNPNTIYTFTVRAVDANGAESGNSNQVVVKTAENYGKIADITTFGATGDGTTLNTQTIQKAIDSCSSSTSAFGCKVSIPKGIFLSGPLFLRSQMTFELANGAILRATSDPSKFPNQYGNTPSAFLNALNGSLTNIRVIGPGSVDGNGWKLASNAIDELGKQIPVYVKGSSSTVNNLGILAANQVQTHGNNYYSRSRLANFNFVTNLHIGGGITFINPSMTTVGLADSKNVSIISVRLQTYNINNGDGIDIGRSSNIQIIGSFFDTGDDCIAMGTGCGSNAGQGAPVQCILIKNNYFRHGHGAPAFGGSAGDGIKDVLVEDNVAFLTDNGIRFKSSPQCGGGAQNVYARDIAMQSVGSYNNFTFGGRQFSGDTTAGHPFVFMLDYDSNPSGNAKIPAQFKDITITRCSVDNIKPTKSGEILYVTFKDIKVINAAPAQIKLLDTAITPPCSCSNVKPNFGTNSNIPQQLCVPPLAYDQKSVWLTWNKPDNYENIADFNVYMGGKKIGSAKANSVVNILSGPYIQNFYKNDLNNFHTKILFTTYLVTGLNPNTIYTFTVRAVDANGAESGNSNQVVVKTAENYGKIVDITTFGATGDGTTLNTQTIQKAIDSCSSSTSAFGCKVLIPKGIFLSGPLFLRSQMTFELANGAILRATSNPSKFPNQYGNTPSAFLNAYAITNIKVIGPGSIDGNGWKLTSNTTDELGKQIPVYPKGSFNTFKNLGNLAANQIIANGNNYGSRSRLFAINSVSNLHIGGGITFINPSMTTIGLGDCKNVSIINVRLQTYNINNGDGIDIGRSSNIQIIGSFFDTGDDCIAMGTGCGSNAGQGAPVQCILIKNNYFRHGHGAPSFGSSTGDWVKDVLVEDSIAFLTDNGVRLKSMPECGGGVQNVYVRDIAMQSVGSRNNFTFGGRQFSGDTTGGHPFVFMLNYHTTSNGKAKTPTQFSDITITRCSIDNVAPTKSGSVICLIGNDGGAEEKKCHVFIPKLEIIPKKFPAPEQKDVKKEEKKPVDSKGHSPKENKPLQAQSVQQVIKPTESAAKGKDAAKLSYNEDALKFPVGASIGQFVVAATLGAGGCGVVYKVLATNGDQYAMKLESMEQRRQDQLLPLEAHILKRLQFSAYAAKFVAYGKCRAKERPFRVLVMALLGKSIGDLQDQRPKYKFTTGTVLRIGVQALRGIAFLHSIYYVHRDVKPANFAVDRENLSRVYLIDFGLSRSLRKRGTKFLRKPRINVPFRGTPGYCSLNAHKRIELGRHDDLWSLIYMLVDLNNGSLPWFGQDTRDKTAELKEHLIENEYMHSCPIAFRSIMDYLRTLCYKQRPDYCGIESAFIQMMDAREVNIDEPMDWEPVYIKRPGEKSKPKAKRTGQKEEIENTQESVESQNNAKTESLYGVLPADIA</sequence>
<dbReference type="GO" id="GO:0005524">
    <property type="term" value="F:ATP binding"/>
    <property type="evidence" value="ECO:0007669"/>
    <property type="project" value="InterPro"/>
</dbReference>
<feature type="domain" description="Protein kinase" evidence="6">
    <location>
        <begin position="1109"/>
        <end position="1373"/>
    </location>
</feature>
<dbReference type="CDD" id="cd00063">
    <property type="entry name" value="FN3"/>
    <property type="match status" value="2"/>
</dbReference>
<dbReference type="InterPro" id="IPR051801">
    <property type="entry name" value="GH28_Enzymes"/>
</dbReference>
<dbReference type="PANTHER" id="PTHR31339">
    <property type="entry name" value="PECTIN LYASE-RELATED"/>
    <property type="match status" value="1"/>
</dbReference>
<dbReference type="SMART" id="SM00710">
    <property type="entry name" value="PbH1"/>
    <property type="match status" value="6"/>
</dbReference>
<dbReference type="Pfam" id="PF00069">
    <property type="entry name" value="Pkinase"/>
    <property type="match status" value="1"/>
</dbReference>
<dbReference type="InterPro" id="IPR000743">
    <property type="entry name" value="Glyco_hydro_28"/>
</dbReference>
<dbReference type="Pfam" id="PF00295">
    <property type="entry name" value="Glyco_hydro_28"/>
    <property type="match status" value="2"/>
</dbReference>
<proteinExistence type="inferred from homology"/>
<accession>A0A915NDD2</accession>
<evidence type="ECO:0000259" key="7">
    <source>
        <dbReference type="PROSITE" id="PS50853"/>
    </source>
</evidence>
<feature type="domain" description="Fibronectin type-III" evidence="7">
    <location>
        <begin position="510"/>
        <end position="626"/>
    </location>
</feature>
<protein>
    <submittedName>
        <fullName evidence="9">Protein kinase domain-containing protein</fullName>
    </submittedName>
</protein>
<dbReference type="Gene3D" id="1.10.510.10">
    <property type="entry name" value="Transferase(Phosphotransferase) domain 1"/>
    <property type="match status" value="1"/>
</dbReference>
<dbReference type="WBParaSite" id="scaffold918_cov261.g2083">
    <property type="protein sequence ID" value="scaffold918_cov261.g2083"/>
    <property type="gene ID" value="scaffold918_cov261.g2083"/>
</dbReference>
<feature type="compositionally biased region" description="Polar residues" evidence="5">
    <location>
        <begin position="1417"/>
        <end position="1429"/>
    </location>
</feature>